<reference evidence="2" key="1">
    <citation type="submission" date="2022-11" db="UniProtKB">
        <authorList>
            <consortium name="WormBaseParasite"/>
        </authorList>
    </citation>
    <scope>IDENTIFICATION</scope>
</reference>
<evidence type="ECO:0000313" key="2">
    <source>
        <dbReference type="WBParaSite" id="nRc.2.0.1.t22240-RA"/>
    </source>
</evidence>
<dbReference type="AlphaFoldDB" id="A0A915J7X1"/>
<keyword evidence="1" id="KW-1185">Reference proteome</keyword>
<accession>A0A915J7X1</accession>
<proteinExistence type="predicted"/>
<dbReference type="WBParaSite" id="nRc.2.0.1.t22240-RA">
    <property type="protein sequence ID" value="nRc.2.0.1.t22240-RA"/>
    <property type="gene ID" value="nRc.2.0.1.g22240"/>
</dbReference>
<organism evidence="1 2">
    <name type="scientific">Romanomermis culicivorax</name>
    <name type="common">Nematode worm</name>
    <dbReference type="NCBI Taxonomy" id="13658"/>
    <lineage>
        <taxon>Eukaryota</taxon>
        <taxon>Metazoa</taxon>
        <taxon>Ecdysozoa</taxon>
        <taxon>Nematoda</taxon>
        <taxon>Enoplea</taxon>
        <taxon>Dorylaimia</taxon>
        <taxon>Mermithida</taxon>
        <taxon>Mermithoidea</taxon>
        <taxon>Mermithidae</taxon>
        <taxon>Romanomermis</taxon>
    </lineage>
</organism>
<sequence>MSSVSSQTKVIDAISDLDQLEKYANTLKDPSLASYSEQGIARLQKMMMDPTKFQSLPIIDKLDAFLLER</sequence>
<name>A0A915J7X1_ROMCU</name>
<dbReference type="Proteomes" id="UP000887565">
    <property type="component" value="Unplaced"/>
</dbReference>
<evidence type="ECO:0000313" key="1">
    <source>
        <dbReference type="Proteomes" id="UP000887565"/>
    </source>
</evidence>
<protein>
    <submittedName>
        <fullName evidence="2">Uncharacterized protein</fullName>
    </submittedName>
</protein>